<proteinExistence type="predicted"/>
<evidence type="ECO:0000256" key="1">
    <source>
        <dbReference type="SAM" id="MobiDB-lite"/>
    </source>
</evidence>
<accession>A0AAW0X039</accession>
<feature type="transmembrane region" description="Helical" evidence="2">
    <location>
        <begin position="173"/>
        <end position="195"/>
    </location>
</feature>
<dbReference type="EMBL" id="JARKIK010000055">
    <property type="protein sequence ID" value="KAK8733036.1"/>
    <property type="molecule type" value="Genomic_DNA"/>
</dbReference>
<feature type="non-terminal residue" evidence="3">
    <location>
        <position position="1"/>
    </location>
</feature>
<evidence type="ECO:0000313" key="3">
    <source>
        <dbReference type="EMBL" id="KAK8733036.1"/>
    </source>
</evidence>
<evidence type="ECO:0000313" key="4">
    <source>
        <dbReference type="Proteomes" id="UP001445076"/>
    </source>
</evidence>
<feature type="region of interest" description="Disordered" evidence="1">
    <location>
        <begin position="264"/>
        <end position="283"/>
    </location>
</feature>
<dbReference type="Proteomes" id="UP001445076">
    <property type="component" value="Unassembled WGS sequence"/>
</dbReference>
<reference evidence="3 4" key="1">
    <citation type="journal article" date="2024" name="BMC Genomics">
        <title>Genome assembly of redclaw crayfish (Cherax quadricarinatus) provides insights into its immune adaptation and hypoxia tolerance.</title>
        <authorList>
            <person name="Liu Z."/>
            <person name="Zheng J."/>
            <person name="Li H."/>
            <person name="Fang K."/>
            <person name="Wang S."/>
            <person name="He J."/>
            <person name="Zhou D."/>
            <person name="Weng S."/>
            <person name="Chi M."/>
            <person name="Gu Z."/>
            <person name="He J."/>
            <person name="Li F."/>
            <person name="Wang M."/>
        </authorList>
    </citation>
    <scope>NUCLEOTIDE SEQUENCE [LARGE SCALE GENOMIC DNA]</scope>
    <source>
        <strain evidence="3">ZL_2023a</strain>
    </source>
</reference>
<sequence length="283" mass="30035">GYACKITSLLGPSSSLATLDASVIIEAVVVGRGQQGEVRSGQVTVPFHPSPVLDTYEVKLTNEEPSVTAFFQGTSAVLDKLEVLACSVNGIEVSLGYMKDNKKPLIISSKESLWSSELSQSKFSVSVNSPLTKNIIEVMVELELVGDGTCAVPRVDLGFFSLIVAVIANYDQFLVSFGCLFLIVASILVGYHALFGPGYKQTQQKGVFANSPAPPPTMSSFSPAVSSSPGSGGNDSATKRHGYTSPSPQRIKLWSVNTDPIYGAPPYRRGAYEGSPTYGVTPK</sequence>
<keyword evidence="2" id="KW-0812">Transmembrane</keyword>
<gene>
    <name evidence="3" type="ORF">OTU49_006725</name>
</gene>
<keyword evidence="2" id="KW-0472">Membrane</keyword>
<keyword evidence="2" id="KW-1133">Transmembrane helix</keyword>
<organism evidence="3 4">
    <name type="scientific">Cherax quadricarinatus</name>
    <name type="common">Australian red claw crayfish</name>
    <dbReference type="NCBI Taxonomy" id="27406"/>
    <lineage>
        <taxon>Eukaryota</taxon>
        <taxon>Metazoa</taxon>
        <taxon>Ecdysozoa</taxon>
        <taxon>Arthropoda</taxon>
        <taxon>Crustacea</taxon>
        <taxon>Multicrustacea</taxon>
        <taxon>Malacostraca</taxon>
        <taxon>Eumalacostraca</taxon>
        <taxon>Eucarida</taxon>
        <taxon>Decapoda</taxon>
        <taxon>Pleocyemata</taxon>
        <taxon>Astacidea</taxon>
        <taxon>Parastacoidea</taxon>
        <taxon>Parastacidae</taxon>
        <taxon>Cherax</taxon>
    </lineage>
</organism>
<feature type="compositionally biased region" description="Low complexity" evidence="1">
    <location>
        <begin position="218"/>
        <end position="229"/>
    </location>
</feature>
<dbReference type="AlphaFoldDB" id="A0AAW0X039"/>
<keyword evidence="4" id="KW-1185">Reference proteome</keyword>
<feature type="region of interest" description="Disordered" evidence="1">
    <location>
        <begin position="206"/>
        <end position="251"/>
    </location>
</feature>
<comment type="caution">
    <text evidence="3">The sequence shown here is derived from an EMBL/GenBank/DDBJ whole genome shotgun (WGS) entry which is preliminary data.</text>
</comment>
<name>A0AAW0X039_CHEQU</name>
<protein>
    <submittedName>
        <fullName evidence="3">Uncharacterized protein</fullName>
    </submittedName>
</protein>
<evidence type="ECO:0000256" key="2">
    <source>
        <dbReference type="SAM" id="Phobius"/>
    </source>
</evidence>